<dbReference type="EMBL" id="VSSQ01091450">
    <property type="protein sequence ID" value="MPN37004.1"/>
    <property type="molecule type" value="Genomic_DNA"/>
</dbReference>
<comment type="caution">
    <text evidence="1">The sequence shown here is derived from an EMBL/GenBank/DDBJ whole genome shotgun (WGS) entry which is preliminary data.</text>
</comment>
<protein>
    <submittedName>
        <fullName evidence="1">Uncharacterized protein</fullName>
    </submittedName>
</protein>
<dbReference type="AlphaFoldDB" id="A0A645HLN0"/>
<sequence>MLVADLQPRHPPLVHIGMFTITDVDAAPATEAAFVLVIEEL</sequence>
<gene>
    <name evidence="1" type="ORF">SDC9_184516</name>
</gene>
<accession>A0A645HLN0</accession>
<reference evidence="1" key="1">
    <citation type="submission" date="2019-08" db="EMBL/GenBank/DDBJ databases">
        <authorList>
            <person name="Kucharzyk K."/>
            <person name="Murdoch R.W."/>
            <person name="Higgins S."/>
            <person name="Loffler F."/>
        </authorList>
    </citation>
    <scope>NUCLEOTIDE SEQUENCE</scope>
</reference>
<evidence type="ECO:0000313" key="1">
    <source>
        <dbReference type="EMBL" id="MPN37004.1"/>
    </source>
</evidence>
<name>A0A645HLN0_9ZZZZ</name>
<proteinExistence type="predicted"/>
<organism evidence="1">
    <name type="scientific">bioreactor metagenome</name>
    <dbReference type="NCBI Taxonomy" id="1076179"/>
    <lineage>
        <taxon>unclassified sequences</taxon>
        <taxon>metagenomes</taxon>
        <taxon>ecological metagenomes</taxon>
    </lineage>
</organism>